<keyword evidence="8" id="KW-0325">Glycoprotein</keyword>
<evidence type="ECO:0000256" key="9">
    <source>
        <dbReference type="SAM" id="Phobius"/>
    </source>
</evidence>
<evidence type="ECO:0000256" key="3">
    <source>
        <dbReference type="ARBA" id="ARBA00022692"/>
    </source>
</evidence>
<keyword evidence="5" id="KW-0735">Signal-anchor</keyword>
<keyword evidence="12" id="KW-1185">Reference proteome</keyword>
<dbReference type="InterPro" id="IPR001107">
    <property type="entry name" value="Band_7"/>
</dbReference>
<feature type="domain" description="Band 7" evidence="10">
    <location>
        <begin position="19"/>
        <end position="243"/>
    </location>
</feature>
<dbReference type="SUPFAM" id="SSF117892">
    <property type="entry name" value="Band 7/SPFH domain"/>
    <property type="match status" value="1"/>
</dbReference>
<keyword evidence="7 9" id="KW-0472">Membrane</keyword>
<dbReference type="PANTHER" id="PTHR15351">
    <property type="entry name" value="ERLIN (ER LIPID RAFT ASSOCIATED PROTEIN) HOMOLOG"/>
    <property type="match status" value="1"/>
</dbReference>
<dbReference type="GO" id="GO:0005789">
    <property type="term" value="C:endoplasmic reticulum membrane"/>
    <property type="evidence" value="ECO:0007669"/>
    <property type="project" value="UniProtKB-SubCell"/>
</dbReference>
<dbReference type="GO" id="GO:0032933">
    <property type="term" value="P:SREBP signaling pathway"/>
    <property type="evidence" value="ECO:0007669"/>
    <property type="project" value="TreeGrafter"/>
</dbReference>
<protein>
    <submittedName>
        <fullName evidence="11">Erlin-1 isoform X1</fullName>
    </submittedName>
</protein>
<accession>A0A8S0QIA0</accession>
<feature type="transmembrane region" description="Helical" evidence="9">
    <location>
        <begin position="42"/>
        <end position="62"/>
    </location>
</feature>
<evidence type="ECO:0000313" key="11">
    <source>
        <dbReference type="EMBL" id="CAA2966709.1"/>
    </source>
</evidence>
<reference evidence="11 12" key="1">
    <citation type="submission" date="2019-12" db="EMBL/GenBank/DDBJ databases">
        <authorList>
            <person name="Alioto T."/>
            <person name="Alioto T."/>
            <person name="Gomez Garrido J."/>
        </authorList>
    </citation>
    <scope>NUCLEOTIDE SEQUENCE [LARGE SCALE GENOMIC DNA]</scope>
</reference>
<evidence type="ECO:0000256" key="7">
    <source>
        <dbReference type="ARBA" id="ARBA00023136"/>
    </source>
</evidence>
<dbReference type="Gramene" id="OE9A005539T1">
    <property type="protein sequence ID" value="OE9A005539C1"/>
    <property type="gene ID" value="OE9A005539"/>
</dbReference>
<dbReference type="InterPro" id="IPR033294">
    <property type="entry name" value="Erlin1/2"/>
</dbReference>
<dbReference type="GO" id="GO:0031625">
    <property type="term" value="F:ubiquitin protein ligase binding"/>
    <property type="evidence" value="ECO:0007669"/>
    <property type="project" value="InterPro"/>
</dbReference>
<dbReference type="OrthoDB" id="77368at2759"/>
<comment type="caution">
    <text evidence="11">The sequence shown here is derived from an EMBL/GenBank/DDBJ whole genome shotgun (WGS) entry which is preliminary data.</text>
</comment>
<dbReference type="PANTHER" id="PTHR15351:SF3">
    <property type="entry name" value="ERLIN"/>
    <property type="match status" value="1"/>
</dbReference>
<dbReference type="GO" id="GO:0015485">
    <property type="term" value="F:cholesterol binding"/>
    <property type="evidence" value="ECO:0007669"/>
    <property type="project" value="TreeGrafter"/>
</dbReference>
<keyword evidence="6 9" id="KW-1133">Transmembrane helix</keyword>
<evidence type="ECO:0000256" key="2">
    <source>
        <dbReference type="ARBA" id="ARBA00008164"/>
    </source>
</evidence>
<feature type="transmembrane region" description="Helical" evidence="9">
    <location>
        <begin position="105"/>
        <end position="125"/>
    </location>
</feature>
<dbReference type="AlphaFoldDB" id="A0A8S0QIA0"/>
<dbReference type="EMBL" id="CACTIH010001865">
    <property type="protein sequence ID" value="CAA2966709.1"/>
    <property type="molecule type" value="Genomic_DNA"/>
</dbReference>
<evidence type="ECO:0000256" key="6">
    <source>
        <dbReference type="ARBA" id="ARBA00022989"/>
    </source>
</evidence>
<comment type="similarity">
    <text evidence="2">Belongs to the band 7/mec-2 family.</text>
</comment>
<evidence type="ECO:0000256" key="8">
    <source>
        <dbReference type="ARBA" id="ARBA00023180"/>
    </source>
</evidence>
<evidence type="ECO:0000259" key="10">
    <source>
        <dbReference type="Pfam" id="PF01145"/>
    </source>
</evidence>
<evidence type="ECO:0000256" key="5">
    <source>
        <dbReference type="ARBA" id="ARBA00022968"/>
    </source>
</evidence>
<sequence>MVILPTVSTSRQSLAILHQVPEGHVGVYWRGGAPLSTITDPVLLLCLLYTLLLMFTTSWILLVEAQLQTDLVRDIPCGTKGGVLINFEKIVVNLSELPTSVVTSVFANLIMLMTKLFILISIAYLQVVNRLHKDYVHETLCDYGIKYDNMWIYDKIHHEINQFCSALSLQQVHIDMFDQIGEKMKDALRADCTRYAPGIEILSVRITKPTIPHSIMRNFEQMEEERTKVLIAVERQRVSEKEAETQKKIAISEAEKHAYVSKILTEQKLMEKDSSRKQEEISNTMSLAHEKSLADADFYRTMKEAEANRLKLTPQYLELKFIEANANNSKIFFGNKVPNMVLDQRLLGNFLQDVAKKGNAEQSSEICCWSKNYTFK</sequence>
<evidence type="ECO:0000313" key="12">
    <source>
        <dbReference type="Proteomes" id="UP000594638"/>
    </source>
</evidence>
<organism evidence="11 12">
    <name type="scientific">Olea europaea subsp. europaea</name>
    <dbReference type="NCBI Taxonomy" id="158383"/>
    <lineage>
        <taxon>Eukaryota</taxon>
        <taxon>Viridiplantae</taxon>
        <taxon>Streptophyta</taxon>
        <taxon>Embryophyta</taxon>
        <taxon>Tracheophyta</taxon>
        <taxon>Spermatophyta</taxon>
        <taxon>Magnoliopsida</taxon>
        <taxon>eudicotyledons</taxon>
        <taxon>Gunneridae</taxon>
        <taxon>Pentapetalae</taxon>
        <taxon>asterids</taxon>
        <taxon>lamiids</taxon>
        <taxon>Lamiales</taxon>
        <taxon>Oleaceae</taxon>
        <taxon>Oleeae</taxon>
        <taxon>Olea</taxon>
    </lineage>
</organism>
<evidence type="ECO:0000256" key="4">
    <source>
        <dbReference type="ARBA" id="ARBA00022824"/>
    </source>
</evidence>
<name>A0A8S0QIA0_OLEEU</name>
<dbReference type="Proteomes" id="UP000594638">
    <property type="component" value="Unassembled WGS sequence"/>
</dbReference>
<keyword evidence="3 9" id="KW-0812">Transmembrane</keyword>
<proteinExistence type="inferred from homology"/>
<gene>
    <name evidence="11" type="ORF">OLEA9_A005539</name>
</gene>
<comment type="subcellular location">
    <subcellularLocation>
        <location evidence="1">Endoplasmic reticulum membrane</location>
        <topology evidence="1">Single-pass type II membrane protein</topology>
    </subcellularLocation>
</comment>
<evidence type="ECO:0000256" key="1">
    <source>
        <dbReference type="ARBA" id="ARBA00004648"/>
    </source>
</evidence>
<dbReference type="Pfam" id="PF01145">
    <property type="entry name" value="Band_7"/>
    <property type="match status" value="1"/>
</dbReference>
<dbReference type="InterPro" id="IPR036013">
    <property type="entry name" value="Band_7/SPFH_dom_sf"/>
</dbReference>
<keyword evidence="4" id="KW-0256">Endoplasmic reticulum</keyword>